<comment type="similarity">
    <text evidence="10">Belongs to the SecD/SecF family. SecF subfamily.</text>
</comment>
<dbReference type="HAMAP" id="MF_01464_B">
    <property type="entry name" value="SecF_B"/>
    <property type="match status" value="1"/>
</dbReference>
<dbReference type="GO" id="GO:0065002">
    <property type="term" value="P:intracellular protein transmembrane transport"/>
    <property type="evidence" value="ECO:0007669"/>
    <property type="project" value="UniProtKB-UniRule"/>
</dbReference>
<dbReference type="InterPro" id="IPR054384">
    <property type="entry name" value="SecDF_P1_head"/>
</dbReference>
<dbReference type="InterPro" id="IPR022645">
    <property type="entry name" value="SecD/SecF_bac"/>
</dbReference>
<comment type="caution">
    <text evidence="9">Lacks conserved residue(s) required for the propagation of feature annotation.</text>
</comment>
<feature type="domain" description="Protein export membrane protein SecD/SecF C-terminal" evidence="12">
    <location>
        <begin position="597"/>
        <end position="779"/>
    </location>
</feature>
<dbReference type="KEGG" id="ccz:CCALI_02605"/>
<comment type="subcellular location">
    <subcellularLocation>
        <location evidence="1 9">Cell membrane</location>
        <topology evidence="1 9">Multi-pass membrane protein</topology>
    </subcellularLocation>
</comment>
<organism evidence="15 16">
    <name type="scientific">Chthonomonas calidirosea (strain DSM 23976 / ICMP 18418 / T49)</name>
    <dbReference type="NCBI Taxonomy" id="1303518"/>
    <lineage>
        <taxon>Bacteria</taxon>
        <taxon>Bacillati</taxon>
        <taxon>Armatimonadota</taxon>
        <taxon>Chthonomonadia</taxon>
        <taxon>Chthonomonadales</taxon>
        <taxon>Chthonomonadaceae</taxon>
        <taxon>Chthonomonas</taxon>
    </lineage>
</organism>
<feature type="domain" description="Protein export membrane protein SecD/SecF C-terminal" evidence="12">
    <location>
        <begin position="289"/>
        <end position="456"/>
    </location>
</feature>
<dbReference type="NCBIfam" id="TIGR01129">
    <property type="entry name" value="secD"/>
    <property type="match status" value="1"/>
</dbReference>
<feature type="domain" description="Protein translocase subunit SecDF P1" evidence="13">
    <location>
        <begin position="80"/>
        <end position="133"/>
    </location>
</feature>
<dbReference type="Gene3D" id="3.30.1360.200">
    <property type="match status" value="1"/>
</dbReference>
<evidence type="ECO:0000256" key="3">
    <source>
        <dbReference type="ARBA" id="ARBA00022475"/>
    </source>
</evidence>
<dbReference type="FunFam" id="1.20.1640.10:FF:000004">
    <property type="entry name" value="Protein translocase subunit SecD"/>
    <property type="match status" value="1"/>
</dbReference>
<evidence type="ECO:0000259" key="14">
    <source>
        <dbReference type="Pfam" id="PF22599"/>
    </source>
</evidence>
<comment type="similarity">
    <text evidence="9">Belongs to the SecD/SecF family. SecD subfamily.</text>
</comment>
<dbReference type="HAMAP" id="MF_01463_B">
    <property type="entry name" value="SecD_B"/>
    <property type="match status" value="1"/>
</dbReference>
<feature type="domain" description="SecDF P1 head subdomain" evidence="14">
    <location>
        <begin position="192"/>
        <end position="285"/>
    </location>
</feature>
<feature type="transmembrane region" description="Helical" evidence="9">
    <location>
        <begin position="331"/>
        <end position="351"/>
    </location>
</feature>
<feature type="compositionally biased region" description="Basic residues" evidence="11">
    <location>
        <begin position="845"/>
        <end position="857"/>
    </location>
</feature>
<keyword evidence="6 9" id="KW-1133">Transmembrane helix</keyword>
<accession>S0EXI1</accession>
<evidence type="ECO:0000259" key="13">
    <source>
        <dbReference type="Pfam" id="PF21760"/>
    </source>
</evidence>
<keyword evidence="7 9" id="KW-0811">Translocation</keyword>
<dbReference type="InterPro" id="IPR055344">
    <property type="entry name" value="SecD_SecF_C_bact"/>
</dbReference>
<dbReference type="AlphaFoldDB" id="S0EXI1"/>
<dbReference type="GO" id="GO:0015450">
    <property type="term" value="F:protein-transporting ATPase activity"/>
    <property type="evidence" value="ECO:0007669"/>
    <property type="project" value="InterPro"/>
</dbReference>
<evidence type="ECO:0000256" key="11">
    <source>
        <dbReference type="SAM" id="MobiDB-lite"/>
    </source>
</evidence>
<dbReference type="InterPro" id="IPR022813">
    <property type="entry name" value="SecD/SecF_arch_bac"/>
</dbReference>
<dbReference type="PANTHER" id="PTHR30081:SF1">
    <property type="entry name" value="PROTEIN TRANSLOCASE SUBUNIT SECD"/>
    <property type="match status" value="1"/>
</dbReference>
<keyword evidence="5 9" id="KW-0653">Protein transport</keyword>
<feature type="transmembrane region" description="Helical" evidence="9">
    <location>
        <begin position="675"/>
        <end position="696"/>
    </location>
</feature>
<evidence type="ECO:0000313" key="16">
    <source>
        <dbReference type="Proteomes" id="UP000014227"/>
    </source>
</evidence>
<dbReference type="InterPro" id="IPR005791">
    <property type="entry name" value="SecD"/>
</dbReference>
<dbReference type="FunCoup" id="S0EXI1">
    <property type="interactions" value="123"/>
</dbReference>
<feature type="transmembrane region" description="Helical" evidence="9">
    <location>
        <begin position="752"/>
        <end position="778"/>
    </location>
</feature>
<keyword evidence="2 9" id="KW-0813">Transport</keyword>
<keyword evidence="4 9" id="KW-0812">Transmembrane</keyword>
<sequence>MTTSQNRRMLLLILVLAIFSIFVSVTKRDWHIGPFHLDTRPRYGLDIRGGLRVVLHPDVDLYNKEHPGHPWGPEQLSLVRHIIENRVNFSGVTEPLIITRPETNQIIVELPGVRDRQAAINELKATADLRFYLLPQLGSHDNSRPAIWHQEIQKDPKTGAEVDVLIDNQTGKPVTPQELQEQVFDNPNLLVATGADLLPNCEARLDPITNKPILTFQFNDKGSAAFEQATRANIGRYLGIFLDNRLLTAPYIESVISGQGQIEGIATLKEAKALADELNAGALPVPLQLQEVRSLEATLGQEAVHTTTIAGVWGLVLVLLFMLIWYRLPGLLADVALILYAFFSIAIFKLIPVTFTLPGIAGFILSIGMAVDANILIFERFKEELRAGQPLRAAIDAGFNRAFSAIFDSNVCTVITCCVLYYFGTGPIRGFALTLGFGVAVSMFTAITVTRTFLFALVNFDFARNEKMYGLSDRAWNLHVMRLPWLWLGISALVIVPGMIAWGMGGIKPSIDFKGGTEITLSYKTPHTAAEIERILIQNGYKDSRVVISEEPNAPIDKHLAIVTTRRLTNDQRIQLIDALTHNGADLVPGTSPATVPYADVSGTVSRQLTEDAVKAVIIAELLIVFYLAFRFAIGGFLEGLQYGICAVLALIHDVAVLWGSFAILGLLYNWQIDSLFVTAMLTVIGFSVHDTIIIFDRIRENLLHRARGETFSSLVDRSINQTFSRSIKTSFTVILVLLALFIFGSSEIHQFAAALLIGIISGTYSSIFNASVLLVLWKRFRGQDKAVAPILATPSTSVSTKSVLSVPGDRPIVTPKAEPEVATTPASTSGTESGTTGSTENKAGARRRRPVRRRRM</sequence>
<evidence type="ECO:0000256" key="7">
    <source>
        <dbReference type="ARBA" id="ARBA00023010"/>
    </source>
</evidence>
<dbReference type="InterPro" id="IPR048634">
    <property type="entry name" value="SecD_SecF_C"/>
</dbReference>
<dbReference type="STRING" id="454171.CP488_01486"/>
<evidence type="ECO:0000256" key="4">
    <source>
        <dbReference type="ARBA" id="ARBA00022692"/>
    </source>
</evidence>
<proteinExistence type="inferred from homology"/>
<dbReference type="Pfam" id="PF22599">
    <property type="entry name" value="SecDF_P1_head"/>
    <property type="match status" value="1"/>
</dbReference>
<evidence type="ECO:0000256" key="1">
    <source>
        <dbReference type="ARBA" id="ARBA00004651"/>
    </source>
</evidence>
<dbReference type="Proteomes" id="UP000014227">
    <property type="component" value="Chromosome I"/>
</dbReference>
<feature type="transmembrane region" description="Helical" evidence="9">
    <location>
        <begin position="357"/>
        <end position="378"/>
    </location>
</feature>
<dbReference type="eggNOG" id="COG0341">
    <property type="taxonomic scope" value="Bacteria"/>
</dbReference>
<dbReference type="Pfam" id="PF07549">
    <property type="entry name" value="Sec_GG"/>
    <property type="match status" value="1"/>
</dbReference>
<feature type="compositionally biased region" description="Low complexity" evidence="11">
    <location>
        <begin position="823"/>
        <end position="841"/>
    </location>
</feature>
<dbReference type="OrthoDB" id="5240379at2"/>
<feature type="region of interest" description="Disordered" evidence="11">
    <location>
        <begin position="810"/>
        <end position="857"/>
    </location>
</feature>
<protein>
    <recommendedName>
        <fullName evidence="9 10">Multifunctional fusion protein</fullName>
    </recommendedName>
    <domain>
        <recommendedName>
            <fullName evidence="9">Protein translocase subunit SecD</fullName>
        </recommendedName>
    </domain>
    <domain>
        <recommendedName>
            <fullName evidence="10">Protein-export membrane protein SecF</fullName>
        </recommendedName>
    </domain>
</protein>
<dbReference type="SUPFAM" id="SSF82866">
    <property type="entry name" value="Multidrug efflux transporter AcrB transmembrane domain"/>
    <property type="match status" value="2"/>
</dbReference>
<evidence type="ECO:0000256" key="8">
    <source>
        <dbReference type="ARBA" id="ARBA00023136"/>
    </source>
</evidence>
<gene>
    <name evidence="10" type="primary">secF</name>
    <name evidence="9" type="synonym">secD</name>
    <name evidence="15" type="ORF">CCALI_02605</name>
</gene>
<evidence type="ECO:0000256" key="6">
    <source>
        <dbReference type="ARBA" id="ARBA00022989"/>
    </source>
</evidence>
<comment type="function">
    <text evidence="9">Part of the Sec protein translocase complex. Interacts with the SecYEG preprotein conducting channel. SecDF uses the proton motive force (PMF) to complete protein translocation after the ATP-dependent function of SecA.</text>
</comment>
<keyword evidence="16" id="KW-1185">Reference proteome</keyword>
<dbReference type="PRINTS" id="PR01755">
    <property type="entry name" value="SECFTRNLCASE"/>
</dbReference>
<feature type="transmembrane region" description="Helical" evidence="9">
    <location>
        <begin position="435"/>
        <end position="462"/>
    </location>
</feature>
<dbReference type="GO" id="GO:0043952">
    <property type="term" value="P:protein transport by the Sec complex"/>
    <property type="evidence" value="ECO:0007669"/>
    <property type="project" value="UniProtKB-UniRule"/>
</dbReference>
<feature type="transmembrane region" description="Helical" evidence="9">
    <location>
        <begin position="613"/>
        <end position="634"/>
    </location>
</feature>
<dbReference type="HOGENOM" id="CLU_007894_3_0_0"/>
<dbReference type="RefSeq" id="WP_016483907.1">
    <property type="nucleotide sequence ID" value="NC_021487.1"/>
</dbReference>
<dbReference type="Pfam" id="PF02355">
    <property type="entry name" value="SecD_SecF_C"/>
    <property type="match status" value="2"/>
</dbReference>
<name>S0EXI1_CHTCT</name>
<comment type="subunit">
    <text evidence="9">Forms a complex with SecF. Part of the essential Sec protein translocation apparatus which comprises SecA, SecYEG and auxiliary proteins SecDF. Other proteins may also be involved.</text>
</comment>
<comment type="subunit">
    <text evidence="10">Forms a complex with SecD. Part of the essential Sec protein translocation apparatus which comprises SecA, SecYEG and auxiliary proteins SecDF. Other proteins may also be involved.</text>
</comment>
<dbReference type="NCBIfam" id="TIGR00966">
    <property type="entry name" value="transloc_SecF"/>
    <property type="match status" value="1"/>
</dbReference>
<feature type="transmembrane region" description="Helical" evidence="9">
    <location>
        <begin position="399"/>
        <end position="423"/>
    </location>
</feature>
<evidence type="ECO:0000259" key="12">
    <source>
        <dbReference type="Pfam" id="PF02355"/>
    </source>
</evidence>
<reference evidence="16" key="1">
    <citation type="submission" date="2013-03" db="EMBL/GenBank/DDBJ databases">
        <title>Genome sequence of Chthonomonas calidirosea, the first sequenced genome from the Armatimonadetes phylum (formally candidate division OP10).</title>
        <authorList>
            <person name="Lee K.C.Y."/>
            <person name="Morgan X.C."/>
            <person name="Dunfield P.F."/>
            <person name="Tamas I."/>
            <person name="Houghton K.M."/>
            <person name="Vyssotski M."/>
            <person name="Ryan J.L.J."/>
            <person name="Lagutin K."/>
            <person name="McDonald I.R."/>
            <person name="Stott M.B."/>
        </authorList>
    </citation>
    <scope>NUCLEOTIDE SEQUENCE [LARGE SCALE GENOMIC DNA]</scope>
    <source>
        <strain evidence="16">DSM 23976 / ICMP 18418 / T49</strain>
    </source>
</reference>
<dbReference type="eggNOG" id="COG0342">
    <property type="taxonomic scope" value="Bacteria"/>
</dbReference>
<keyword evidence="8 9" id="KW-0472">Membrane</keyword>
<dbReference type="EMBL" id="HF951689">
    <property type="protein sequence ID" value="CCW36398.1"/>
    <property type="molecule type" value="Genomic_DNA"/>
</dbReference>
<dbReference type="NCBIfam" id="TIGR00916">
    <property type="entry name" value="2A0604s01"/>
    <property type="match status" value="1"/>
</dbReference>
<feature type="transmembrane region" description="Helical" evidence="9">
    <location>
        <begin position="646"/>
        <end position="669"/>
    </location>
</feature>
<dbReference type="GO" id="GO:0005886">
    <property type="term" value="C:plasma membrane"/>
    <property type="evidence" value="ECO:0007669"/>
    <property type="project" value="UniProtKB-SubCell"/>
</dbReference>
<feature type="transmembrane region" description="Helical" evidence="9">
    <location>
        <begin position="728"/>
        <end position="746"/>
    </location>
</feature>
<dbReference type="InParanoid" id="S0EXI1"/>
<evidence type="ECO:0000256" key="10">
    <source>
        <dbReference type="HAMAP-Rule" id="MF_01464"/>
    </source>
</evidence>
<dbReference type="Gene3D" id="1.20.1640.10">
    <property type="entry name" value="Multidrug efflux transporter AcrB transmembrane domain"/>
    <property type="match status" value="2"/>
</dbReference>
<evidence type="ECO:0000256" key="2">
    <source>
        <dbReference type="ARBA" id="ARBA00022448"/>
    </source>
</evidence>
<dbReference type="InterPro" id="IPR005665">
    <property type="entry name" value="SecF_bac"/>
</dbReference>
<dbReference type="InterPro" id="IPR048631">
    <property type="entry name" value="SecD_1st"/>
</dbReference>
<keyword evidence="3 9" id="KW-1003">Cell membrane</keyword>
<feature type="transmembrane region" description="Helical" evidence="9">
    <location>
        <begin position="303"/>
        <end position="324"/>
    </location>
</feature>
<dbReference type="GO" id="GO:0006605">
    <property type="term" value="P:protein targeting"/>
    <property type="evidence" value="ECO:0007669"/>
    <property type="project" value="UniProtKB-UniRule"/>
</dbReference>
<evidence type="ECO:0000256" key="5">
    <source>
        <dbReference type="ARBA" id="ARBA00022927"/>
    </source>
</evidence>
<feature type="transmembrane region" description="Helical" evidence="9">
    <location>
        <begin position="483"/>
        <end position="504"/>
    </location>
</feature>
<evidence type="ECO:0000256" key="9">
    <source>
        <dbReference type="HAMAP-Rule" id="MF_01463"/>
    </source>
</evidence>
<evidence type="ECO:0000313" key="15">
    <source>
        <dbReference type="EMBL" id="CCW36398.1"/>
    </source>
</evidence>
<dbReference type="PANTHER" id="PTHR30081">
    <property type="entry name" value="PROTEIN-EXPORT MEMBRANE PROTEIN SEC"/>
    <property type="match status" value="1"/>
</dbReference>
<dbReference type="Gene3D" id="3.30.70.3400">
    <property type="match status" value="1"/>
</dbReference>
<dbReference type="InterPro" id="IPR022646">
    <property type="entry name" value="SecD/SecF_CS"/>
</dbReference>
<dbReference type="PATRIC" id="fig|1303518.3.peg.2707"/>
<dbReference type="Pfam" id="PF21760">
    <property type="entry name" value="SecD_1st"/>
    <property type="match status" value="1"/>
</dbReference>